<evidence type="ECO:0000313" key="4">
    <source>
        <dbReference type="Proteomes" id="UP000768163"/>
    </source>
</evidence>
<sequence>MCGVVSGYAENYIGNVGEAVKKGIDVRVIISETVKKSIENSKEIFEMINAMKKNKNAKLMISRNLDKFTLLLTDNEMALFLFKKNGDVEWHEFLHCKDEGCVHFGKEIFKFYEKDAMKI</sequence>
<comment type="caution">
    <text evidence="2">The sequence shown here is derived from an EMBL/GenBank/DDBJ whole genome shotgun (WGS) entry which is preliminary data.</text>
</comment>
<dbReference type="EMBL" id="JAACVF010000080">
    <property type="protein sequence ID" value="NCN65069.1"/>
    <property type="molecule type" value="Genomic_DNA"/>
</dbReference>
<dbReference type="InterPro" id="IPR013561">
    <property type="entry name" value="FilR1_middle_dom"/>
</dbReference>
<evidence type="ECO:0000313" key="2">
    <source>
        <dbReference type="EMBL" id="NCN65069.1"/>
    </source>
</evidence>
<evidence type="ECO:0000259" key="1">
    <source>
        <dbReference type="Pfam" id="PF08350"/>
    </source>
</evidence>
<gene>
    <name evidence="3" type="ORF">GW779_03795</name>
    <name evidence="2" type="ORF">GW910_03215</name>
</gene>
<name>A0A8J8CJI6_9ARCH</name>
<proteinExistence type="predicted"/>
<reference evidence="2" key="1">
    <citation type="submission" date="2019-11" db="EMBL/GenBank/DDBJ databases">
        <title>Lipid analysis of CO2-rich subsurface aquifers suggests an autotrophy-based deep biosphere with lysolipids enriched in CPR bacteria.</title>
        <authorList>
            <person name="Probst A.J."/>
            <person name="Elling F.J."/>
            <person name="Castelle C.J."/>
            <person name="Zhu Q."/>
            <person name="Elvert M."/>
            <person name="Birarda G."/>
            <person name="Holman H.-Y."/>
            <person name="Lane K.R."/>
            <person name="Ladd B."/>
            <person name="Ryan M.C."/>
            <person name="Woyke T."/>
            <person name="Hinrichs K.-U."/>
            <person name="Banfield J.F."/>
        </authorList>
    </citation>
    <scope>NUCLEOTIDE SEQUENCE</scope>
    <source>
        <strain evidence="2">CG_2015-01_33_1645</strain>
        <strain evidence="3">CG_2015-04_33_537</strain>
    </source>
</reference>
<dbReference type="Pfam" id="PF08350">
    <property type="entry name" value="FilR1_middle"/>
    <property type="match status" value="1"/>
</dbReference>
<dbReference type="EMBL" id="JAACQH010000075">
    <property type="protein sequence ID" value="NCS91518.1"/>
    <property type="molecule type" value="Genomic_DNA"/>
</dbReference>
<dbReference type="Proteomes" id="UP000738826">
    <property type="component" value="Unassembled WGS sequence"/>
</dbReference>
<feature type="domain" description="Methanogenesis regulatory protein FilR1 middle" evidence="1">
    <location>
        <begin position="3"/>
        <end position="114"/>
    </location>
</feature>
<dbReference type="Proteomes" id="UP000768163">
    <property type="component" value="Unassembled WGS sequence"/>
</dbReference>
<organism evidence="2 4">
    <name type="scientific">Candidatus Altarchaeum hamiconexum</name>
    <dbReference type="NCBI Taxonomy" id="1803513"/>
    <lineage>
        <taxon>Archaea</taxon>
        <taxon>Candidatus Altarchaeota</taxon>
        <taxon>Candidatus Altiarchaeia</taxon>
        <taxon>Candidatus Altarchaeales</taxon>
        <taxon>Candidatus Altarchaeaceae</taxon>
        <taxon>Candidatus Altarchaeum</taxon>
    </lineage>
</organism>
<accession>A0A8J8CJI6</accession>
<dbReference type="AlphaFoldDB" id="A0A8J8CJI6"/>
<protein>
    <submittedName>
        <fullName evidence="2">DUF1724 domain-containing protein</fullName>
    </submittedName>
</protein>
<evidence type="ECO:0000313" key="3">
    <source>
        <dbReference type="EMBL" id="NCS91518.1"/>
    </source>
</evidence>